<keyword evidence="2" id="KW-1185">Reference proteome</keyword>
<dbReference type="EMBL" id="BMVN01000048">
    <property type="protein sequence ID" value="GHA62790.1"/>
    <property type="molecule type" value="Genomic_DNA"/>
</dbReference>
<gene>
    <name evidence="1" type="ORF">GCM10010345_78630</name>
</gene>
<name>A0ABQ3D7F9_9ACTN</name>
<organism evidence="1 2">
    <name type="scientific">Streptomyces canarius</name>
    <dbReference type="NCBI Taxonomy" id="285453"/>
    <lineage>
        <taxon>Bacteria</taxon>
        <taxon>Bacillati</taxon>
        <taxon>Actinomycetota</taxon>
        <taxon>Actinomycetes</taxon>
        <taxon>Kitasatosporales</taxon>
        <taxon>Streptomycetaceae</taxon>
        <taxon>Streptomyces</taxon>
    </lineage>
</organism>
<proteinExistence type="predicted"/>
<comment type="caution">
    <text evidence="1">The sequence shown here is derived from an EMBL/GenBank/DDBJ whole genome shotgun (WGS) entry which is preliminary data.</text>
</comment>
<evidence type="ECO:0000313" key="1">
    <source>
        <dbReference type="EMBL" id="GHA62790.1"/>
    </source>
</evidence>
<dbReference type="Proteomes" id="UP000653644">
    <property type="component" value="Unassembled WGS sequence"/>
</dbReference>
<evidence type="ECO:0000313" key="2">
    <source>
        <dbReference type="Proteomes" id="UP000653644"/>
    </source>
</evidence>
<reference evidence="2" key="1">
    <citation type="journal article" date="2019" name="Int. J. Syst. Evol. Microbiol.">
        <title>The Global Catalogue of Microorganisms (GCM) 10K type strain sequencing project: providing services to taxonomists for standard genome sequencing and annotation.</title>
        <authorList>
            <consortium name="The Broad Institute Genomics Platform"/>
            <consortium name="The Broad Institute Genome Sequencing Center for Infectious Disease"/>
            <person name="Wu L."/>
            <person name="Ma J."/>
        </authorList>
    </citation>
    <scope>NUCLEOTIDE SEQUENCE [LARGE SCALE GENOMIC DNA]</scope>
    <source>
        <strain evidence="2">JCM 4733</strain>
    </source>
</reference>
<protein>
    <submittedName>
        <fullName evidence="1">Uncharacterized protein</fullName>
    </submittedName>
</protein>
<accession>A0ABQ3D7F9</accession>
<sequence length="57" mass="6008">MQAYEAEHGMVDAVAFQAAVEQDLPALQAGEGVLDAGAGRAIPLRSRRCGMTRPAPR</sequence>